<evidence type="ECO:0000256" key="3">
    <source>
        <dbReference type="ARBA" id="ARBA00022806"/>
    </source>
</evidence>
<dbReference type="PANTHER" id="PTHR11070">
    <property type="entry name" value="UVRD / RECB / PCRA DNA HELICASE FAMILY MEMBER"/>
    <property type="match status" value="1"/>
</dbReference>
<dbReference type="InterPro" id="IPR027785">
    <property type="entry name" value="UvrD-like_helicase_C"/>
</dbReference>
<dbReference type="Pfam" id="PF00580">
    <property type="entry name" value="UvrD-helicase"/>
    <property type="match status" value="1"/>
</dbReference>
<dbReference type="Pfam" id="PF13538">
    <property type="entry name" value="UvrD_C_2"/>
    <property type="match status" value="1"/>
</dbReference>
<evidence type="ECO:0000256" key="2">
    <source>
        <dbReference type="ARBA" id="ARBA00022801"/>
    </source>
</evidence>
<dbReference type="PROSITE" id="PS51198">
    <property type="entry name" value="UVRD_HELICASE_ATP_BIND"/>
    <property type="match status" value="1"/>
</dbReference>
<dbReference type="InterPro" id="IPR048228">
    <property type="entry name" value="HelD_bacillota"/>
</dbReference>
<dbReference type="EMBL" id="CP134494">
    <property type="protein sequence ID" value="WNF20940.1"/>
    <property type="molecule type" value="Genomic_DNA"/>
</dbReference>
<dbReference type="SUPFAM" id="SSF52540">
    <property type="entry name" value="P-loop containing nucleoside triphosphate hydrolases"/>
    <property type="match status" value="1"/>
</dbReference>
<evidence type="ECO:0000256" key="1">
    <source>
        <dbReference type="ARBA" id="ARBA00022741"/>
    </source>
</evidence>
<keyword evidence="2 5" id="KW-0378">Hydrolase</keyword>
<dbReference type="RefSeq" id="WP_311070452.1">
    <property type="nucleotide sequence ID" value="NZ_CP134494.1"/>
</dbReference>
<gene>
    <name evidence="7" type="primary">helD</name>
    <name evidence="7" type="ORF">RH061_12070</name>
</gene>
<keyword evidence="8" id="KW-1185">Reference proteome</keyword>
<proteinExistence type="predicted"/>
<protein>
    <submittedName>
        <fullName evidence="7">RNA polymerase recycling motor HelD</fullName>
    </submittedName>
</protein>
<dbReference type="InterPro" id="IPR014016">
    <property type="entry name" value="UvrD-like_ATP-bd"/>
</dbReference>
<evidence type="ECO:0000313" key="7">
    <source>
        <dbReference type="EMBL" id="WNF20940.1"/>
    </source>
</evidence>
<dbReference type="InterPro" id="IPR027417">
    <property type="entry name" value="P-loop_NTPase"/>
</dbReference>
<evidence type="ECO:0000259" key="6">
    <source>
        <dbReference type="PROSITE" id="PS51198"/>
    </source>
</evidence>
<keyword evidence="3 5" id="KW-0347">Helicase</keyword>
<dbReference type="NCBIfam" id="NF041464">
    <property type="entry name" value="HelD_BACSU"/>
    <property type="match status" value="1"/>
</dbReference>
<dbReference type="Gene3D" id="3.40.50.300">
    <property type="entry name" value="P-loop containing nucleotide triphosphate hydrolases"/>
    <property type="match status" value="3"/>
</dbReference>
<sequence>MEEKQLQDLEMEQERVESIIKEIDKKAEKWNESSSDVGSDALEIRKTFWEDVTVNFDEADDVAETFTSIKQQAALLSERERTQSQMIKQLQTLSRLRFSPYFGRVDFKDDVEDTAEQIYLGIATLMDEQEENFLIYDWRAPISGLYYDYSPGPANYKTETDTIEGIMELKRQFVIKGGKITAMFETGVTIGDEMLQEVLGNNADTQMKTIVATIQKEQNQIIRNDSSSLIVVQGVAGSGKTSAAMQRVAYLLYKYRNIITSENIMLFSPNPLFNSYVATVLPELGEENMQQATFQEYLSTRFGNEYDLEDPFEQMEFLLEADKNENYFERIESIRFKASLAFKDLLDQYAEKLAGETLVFKSLGINKRAIISKKEIAAYYASLDQSISIPNRVQLVKEWLLKELKRKAKAELSQEWVEKEIQFLEKEDYLEAFKTSQQKQGEADDTYHDFDREQKWLSEMVVKRRFKPLFNAVKKLKFINIRAVFMDFFKESQIMSESLPKNWGTTCEQSISNLENRFIVYEDATPFLYLQDLIEGRKSNTSIRHVFVDEAQDYTPFQFAYIKRLFPYSKMTLLGDINQAIYSGPTGAQTILADSALDSGEMELYRLTKTYRSTKQIVEFTRQLIQGGEMIEPFNRTGPKPVIVQTCESRDHIPKVNDLISELQRSGHKNIAVICKTAKESKAAFEGVKKVHDTRLIEKGTMTFENGVNVVPTYLAKGIEFDAVIIYDSSVYTRTEERKLLYTACTRAMHELYILSAGELSPLIKEVDPHLYSLI</sequence>
<dbReference type="Proteomes" id="UP001303324">
    <property type="component" value="Chromosome"/>
</dbReference>
<organism evidence="7 8">
    <name type="scientific">Mesobacillus jeotgali</name>
    <dbReference type="NCBI Taxonomy" id="129985"/>
    <lineage>
        <taxon>Bacteria</taxon>
        <taxon>Bacillati</taxon>
        <taxon>Bacillota</taxon>
        <taxon>Bacilli</taxon>
        <taxon>Bacillales</taxon>
        <taxon>Bacillaceae</taxon>
        <taxon>Mesobacillus</taxon>
    </lineage>
</organism>
<keyword evidence="1 5" id="KW-0547">Nucleotide-binding</keyword>
<feature type="binding site" evidence="5">
    <location>
        <begin position="234"/>
        <end position="241"/>
    </location>
    <ligand>
        <name>ATP</name>
        <dbReference type="ChEBI" id="CHEBI:30616"/>
    </ligand>
</feature>
<dbReference type="PANTHER" id="PTHR11070:SF17">
    <property type="entry name" value="DNA HELICASE IV"/>
    <property type="match status" value="1"/>
</dbReference>
<accession>A0ABY9VAY1</accession>
<keyword evidence="4 5" id="KW-0067">ATP-binding</keyword>
<evidence type="ECO:0000313" key="8">
    <source>
        <dbReference type="Proteomes" id="UP001303324"/>
    </source>
</evidence>
<reference evidence="7 8" key="1">
    <citation type="submission" date="2023-09" db="EMBL/GenBank/DDBJ databases">
        <title>Microbial mechanism of fulvic acid promoting antimony reduction mineralization in rice fields.</title>
        <authorList>
            <person name="Chen G."/>
            <person name="Lan J."/>
        </authorList>
    </citation>
    <scope>NUCLEOTIDE SEQUENCE [LARGE SCALE GENOMIC DNA]</scope>
    <source>
        <strain evidence="7 8">PS1</strain>
    </source>
</reference>
<evidence type="ECO:0000256" key="5">
    <source>
        <dbReference type="PROSITE-ProRule" id="PRU00560"/>
    </source>
</evidence>
<feature type="domain" description="UvrD-like helicase ATP-binding" evidence="6">
    <location>
        <begin position="213"/>
        <end position="614"/>
    </location>
</feature>
<evidence type="ECO:0000256" key="4">
    <source>
        <dbReference type="ARBA" id="ARBA00022840"/>
    </source>
</evidence>
<name>A0ABY9VAY1_9BACI</name>
<dbReference type="InterPro" id="IPR000212">
    <property type="entry name" value="DNA_helicase_UvrD/REP"/>
</dbReference>